<feature type="region of interest" description="Disordered" evidence="1">
    <location>
        <begin position="1138"/>
        <end position="1172"/>
    </location>
</feature>
<dbReference type="PANTHER" id="PTHR14709:SF1">
    <property type="entry name" value="PROLINE-RICH PROTEIN 12"/>
    <property type="match status" value="1"/>
</dbReference>
<dbReference type="InterPro" id="IPR025451">
    <property type="entry name" value="DUF4211"/>
</dbReference>
<keyword evidence="4" id="KW-1185">Reference proteome</keyword>
<feature type="domain" description="DUF4211" evidence="2">
    <location>
        <begin position="1307"/>
        <end position="1416"/>
    </location>
</feature>
<feature type="compositionally biased region" description="Polar residues" evidence="1">
    <location>
        <begin position="605"/>
        <end position="658"/>
    </location>
</feature>
<dbReference type="PANTHER" id="PTHR14709">
    <property type="entry name" value="GLUTAMINE AND SERINE-RICH PROTEIN 1-RELATED"/>
    <property type="match status" value="1"/>
</dbReference>
<feature type="compositionally biased region" description="Basic and acidic residues" evidence="1">
    <location>
        <begin position="1110"/>
        <end position="1123"/>
    </location>
</feature>
<evidence type="ECO:0000259" key="2">
    <source>
        <dbReference type="Pfam" id="PF13926"/>
    </source>
</evidence>
<sequence>MTTIPSVNYGLSMPLLDTVQLTSGITAQQSHKAMSLGQGQLVFDPQVRVTAEQQSPTFGRFDGSKSLRTDAMTRNQLLEAARMWGSSTSLYNQFGSILSDVSGPTMASLSSSPSPGSGGNISKANQLQMHDPPPAHSSNTTRLLQRNPHSTDLIYGRSQESLIPSSLAPISLYSSNSLGKQSLANSQQQSLHRQTPVHIQQSYSSQSDIEDLSSNSQNQIYGSYANLSVSDSQDFSAQLSGDISYEAVSPAAPISENSQVNQEHTSFSMVQFPDLANLTSEHAHTLADKFQENDFRLKMDSSRVQQQHQDMLSSPHSGQRQDMGGTLKIPKDMSNLHLLSMQMNQRSNQYQPGLMMGQSMSISQNQGATMNINHPATLGQVSQHNSMTTSSMQQSPAPIPIQALADSTTKPKRSRNRKKKETNPPQAGSPVNDIIKKSSTQAPTQMSHHSSHILNMPPTSPHISTLSLGSHGNQGNQMQQQQIYRNSAGNQYTSRDAQRAQTPSMPQNYSLQDHQNHGYPPAPSPKMSVTPNQNLMRSQNEFVLPTRVVNDKSSSSSYKHQQQRKSLEASPKSNTCSSNQVYRSNIPENQQHMQSFGGHPGMMTGSGQQRGSPMQDSRSSLSRMQSFADQSPHQKLSSQMSPLGQPSPQGNDNGNYNNSKMGSSGHMMGSGMIGSQSISISHSPMDSRPVSVEPSGLSHGYDQGHPPGLIDTQDPSQFHLDFSGPPFLEQLVGSPTSMAVPSTSYGHSTGENGEVVFTTLVTPAESARMQQQQHDSSNDSSFRPTYHGEAVHEIRPIAIGNSLAMEEVSFNAFFDNQRDLDHDGALGMHQQNDHHSQGTPESEKMSLTFVPHVTDDDELSHFSQPGTFLSVIMIKKETLDDSAPKPPSKDSFQDSFLNYLQGHKQETLSSVSSSAVTKKPQLPKYIPEPRRPKPTPAPKENLNYSDTDDGMSGKMRDYSDNDSSHKSESDKEGYSVQRTSELAVKITLPKSKKRSRFGPFAESSLLKDSMRRNREGMLKRKRRKSKHREPEGADLWPGNGSEDDTSQRQPLEVREPTPPPVRTSIGRKAKEKCIEKTKKHIFDSIVAEQPPGTESSTEEEIVPFKSKGGFKSDDSDKNYDSDKDPIWMPFEVDLKQGHEFDEKRKKTRRPRMRMASTKSSKSSTHRASHSGLPPAYTSVAGTPMMVHPHKAGSPSAVTETAVVDSEFKVGMYVIEKKDLQNYESYPIWKLEQGNMIRKFEIKIQDGKIQHVAVGTFSTWMQSMESQFELIQVREVFAKSKSDPKTVEVLEECRPKLPSDGRLEMQYEDDPLVEPFNVYLQVFLSQALEPNFLSAILETSEKFYVDALNQIDHMIENKCEEITRQAHWKASFKECLHRCPLMKEIDRPNLKQPCQASENSSPPTIKSVLLSGQPYDRFLLVEQPTIGLDVAQEFMIGKVAAYYVRTYHSLYHFKYWLRQRCDAKVKMMKESNKNENLSDEVILEKCLENTSWVLQLFDNLKNLLKYGGEAPR</sequence>
<evidence type="ECO:0000313" key="4">
    <source>
        <dbReference type="Proteomes" id="UP001497497"/>
    </source>
</evidence>
<feature type="compositionally biased region" description="Basic and acidic residues" evidence="1">
    <location>
        <begin position="831"/>
        <end position="843"/>
    </location>
</feature>
<feature type="region of interest" description="Disordered" evidence="1">
    <location>
        <begin position="1086"/>
        <end position="1123"/>
    </location>
</feature>
<dbReference type="Proteomes" id="UP001497497">
    <property type="component" value="Unassembled WGS sequence"/>
</dbReference>
<dbReference type="EMBL" id="CAXITT010000192">
    <property type="protein sequence ID" value="CAL1535115.1"/>
    <property type="molecule type" value="Genomic_DNA"/>
</dbReference>
<feature type="compositionally biased region" description="Basic and acidic residues" evidence="1">
    <location>
        <begin position="1008"/>
        <end position="1018"/>
    </location>
</feature>
<feature type="region of interest" description="Disordered" evidence="1">
    <location>
        <begin position="907"/>
        <end position="1067"/>
    </location>
</feature>
<feature type="region of interest" description="Disordered" evidence="1">
    <location>
        <begin position="549"/>
        <end position="711"/>
    </location>
</feature>
<feature type="compositionally biased region" description="Polar residues" evidence="1">
    <location>
        <begin position="907"/>
        <end position="916"/>
    </location>
</feature>
<organism evidence="3 4">
    <name type="scientific">Lymnaea stagnalis</name>
    <name type="common">Great pond snail</name>
    <name type="synonym">Helix stagnalis</name>
    <dbReference type="NCBI Taxonomy" id="6523"/>
    <lineage>
        <taxon>Eukaryota</taxon>
        <taxon>Metazoa</taxon>
        <taxon>Spiralia</taxon>
        <taxon>Lophotrochozoa</taxon>
        <taxon>Mollusca</taxon>
        <taxon>Gastropoda</taxon>
        <taxon>Heterobranchia</taxon>
        <taxon>Euthyneura</taxon>
        <taxon>Panpulmonata</taxon>
        <taxon>Hygrophila</taxon>
        <taxon>Lymnaeoidea</taxon>
        <taxon>Lymnaeidae</taxon>
        <taxon>Lymnaea</taxon>
    </lineage>
</organism>
<feature type="compositionally biased region" description="Polar residues" evidence="1">
    <location>
        <begin position="461"/>
        <end position="471"/>
    </location>
</feature>
<comment type="caution">
    <text evidence="3">The sequence shown here is derived from an EMBL/GenBank/DDBJ whole genome shotgun (WGS) entry which is preliminary data.</text>
</comment>
<feature type="compositionally biased region" description="Polar residues" evidence="1">
    <location>
        <begin position="437"/>
        <end position="448"/>
    </location>
</feature>
<feature type="compositionally biased region" description="Low complexity" evidence="1">
    <location>
        <begin position="473"/>
        <end position="482"/>
    </location>
</feature>
<protein>
    <recommendedName>
        <fullName evidence="2">DUF4211 domain-containing protein</fullName>
    </recommendedName>
</protein>
<reference evidence="3 4" key="1">
    <citation type="submission" date="2024-04" db="EMBL/GenBank/DDBJ databases">
        <authorList>
            <consortium name="Genoscope - CEA"/>
            <person name="William W."/>
        </authorList>
    </citation>
    <scope>NUCLEOTIDE SEQUENCE [LARGE SCALE GENOMIC DNA]</scope>
</reference>
<feature type="compositionally biased region" description="Low complexity" evidence="1">
    <location>
        <begin position="103"/>
        <end position="115"/>
    </location>
</feature>
<evidence type="ECO:0000256" key="1">
    <source>
        <dbReference type="SAM" id="MobiDB-lite"/>
    </source>
</evidence>
<dbReference type="InterPro" id="IPR052466">
    <property type="entry name" value="DNA_MethProtect_Complex"/>
</dbReference>
<dbReference type="Pfam" id="PF13926">
    <property type="entry name" value="DUF4211"/>
    <property type="match status" value="1"/>
</dbReference>
<feature type="compositionally biased region" description="Basic and acidic residues" evidence="1">
    <location>
        <begin position="954"/>
        <end position="973"/>
    </location>
</feature>
<feature type="compositionally biased region" description="Polar residues" evidence="1">
    <location>
        <begin position="483"/>
        <end position="513"/>
    </location>
</feature>
<evidence type="ECO:0000313" key="3">
    <source>
        <dbReference type="EMBL" id="CAL1535115.1"/>
    </source>
</evidence>
<feature type="region of interest" description="Disordered" evidence="1">
    <location>
        <begin position="103"/>
        <end position="146"/>
    </location>
</feature>
<feature type="compositionally biased region" description="Low complexity" evidence="1">
    <location>
        <begin position="1153"/>
        <end position="1162"/>
    </location>
</feature>
<feature type="compositionally biased region" description="Polar residues" evidence="1">
    <location>
        <begin position="136"/>
        <end position="146"/>
    </location>
</feature>
<proteinExistence type="predicted"/>
<feature type="compositionally biased region" description="Polar residues" evidence="1">
    <location>
        <begin position="571"/>
        <end position="594"/>
    </location>
</feature>
<feature type="compositionally biased region" description="Polar residues" evidence="1">
    <location>
        <begin position="381"/>
        <end position="396"/>
    </location>
</feature>
<name>A0AAV2HM20_LYMST</name>
<feature type="region of interest" description="Disordered" evidence="1">
    <location>
        <begin position="381"/>
        <end position="532"/>
    </location>
</feature>
<feature type="region of interest" description="Disordered" evidence="1">
    <location>
        <begin position="822"/>
        <end position="843"/>
    </location>
</feature>
<feature type="compositionally biased region" description="Basic residues" evidence="1">
    <location>
        <begin position="410"/>
        <end position="420"/>
    </location>
</feature>
<accession>A0AAV2HM20</accession>
<feature type="compositionally biased region" description="Low complexity" evidence="1">
    <location>
        <begin position="659"/>
        <end position="687"/>
    </location>
</feature>
<gene>
    <name evidence="3" type="ORF">GSLYS_00009075001</name>
</gene>